<protein>
    <submittedName>
        <fullName evidence="2">Uncharacterized protein</fullName>
    </submittedName>
</protein>
<evidence type="ECO:0000256" key="1">
    <source>
        <dbReference type="SAM" id="MobiDB-lite"/>
    </source>
</evidence>
<dbReference type="EMBL" id="AZBU02000002">
    <property type="protein sequence ID" value="TKR96948.1"/>
    <property type="molecule type" value="Genomic_DNA"/>
</dbReference>
<comment type="caution">
    <text evidence="2">The sequence shown here is derived from an EMBL/GenBank/DDBJ whole genome shotgun (WGS) entry which is preliminary data.</text>
</comment>
<keyword evidence="3" id="KW-1185">Reference proteome</keyword>
<evidence type="ECO:0000313" key="3">
    <source>
        <dbReference type="Proteomes" id="UP000298663"/>
    </source>
</evidence>
<sequence>MPVSPGFHYFPRIPLSCNLAPTAVKLLQTAPFNPQTARNHLQITRIIARNHSPQPRSGTSCRDHWTDKPIRSAL</sequence>
<feature type="region of interest" description="Disordered" evidence="1">
    <location>
        <begin position="48"/>
        <end position="74"/>
    </location>
</feature>
<feature type="compositionally biased region" description="Basic and acidic residues" evidence="1">
    <location>
        <begin position="61"/>
        <end position="74"/>
    </location>
</feature>
<proteinExistence type="predicted"/>
<accession>A0A4U5PJW9</accession>
<dbReference type="Proteomes" id="UP000298663">
    <property type="component" value="Unassembled WGS sequence"/>
</dbReference>
<organism evidence="2 3">
    <name type="scientific">Steinernema carpocapsae</name>
    <name type="common">Entomopathogenic nematode</name>
    <dbReference type="NCBI Taxonomy" id="34508"/>
    <lineage>
        <taxon>Eukaryota</taxon>
        <taxon>Metazoa</taxon>
        <taxon>Ecdysozoa</taxon>
        <taxon>Nematoda</taxon>
        <taxon>Chromadorea</taxon>
        <taxon>Rhabditida</taxon>
        <taxon>Tylenchina</taxon>
        <taxon>Panagrolaimomorpha</taxon>
        <taxon>Strongyloidoidea</taxon>
        <taxon>Steinernematidae</taxon>
        <taxon>Steinernema</taxon>
    </lineage>
</organism>
<gene>
    <name evidence="2" type="ORF">L596_010890</name>
</gene>
<reference evidence="2 3" key="1">
    <citation type="journal article" date="2015" name="Genome Biol.">
        <title>Comparative genomics of Steinernema reveals deeply conserved gene regulatory networks.</title>
        <authorList>
            <person name="Dillman A.R."/>
            <person name="Macchietto M."/>
            <person name="Porter C.F."/>
            <person name="Rogers A."/>
            <person name="Williams B."/>
            <person name="Antoshechkin I."/>
            <person name="Lee M.M."/>
            <person name="Goodwin Z."/>
            <person name="Lu X."/>
            <person name="Lewis E.E."/>
            <person name="Goodrich-Blair H."/>
            <person name="Stock S.P."/>
            <person name="Adams B.J."/>
            <person name="Sternberg P.W."/>
            <person name="Mortazavi A."/>
        </authorList>
    </citation>
    <scope>NUCLEOTIDE SEQUENCE [LARGE SCALE GENOMIC DNA]</scope>
    <source>
        <strain evidence="2 3">ALL</strain>
    </source>
</reference>
<feature type="compositionally biased region" description="Polar residues" evidence="1">
    <location>
        <begin position="51"/>
        <end position="60"/>
    </location>
</feature>
<reference evidence="2 3" key="2">
    <citation type="journal article" date="2019" name="G3 (Bethesda)">
        <title>Hybrid Assembly of the Genome of the Entomopathogenic Nematode Steinernema carpocapsae Identifies the X-Chromosome.</title>
        <authorList>
            <person name="Serra L."/>
            <person name="Macchietto M."/>
            <person name="Macias-Munoz A."/>
            <person name="McGill C.J."/>
            <person name="Rodriguez I.M."/>
            <person name="Rodriguez B."/>
            <person name="Murad R."/>
            <person name="Mortazavi A."/>
        </authorList>
    </citation>
    <scope>NUCLEOTIDE SEQUENCE [LARGE SCALE GENOMIC DNA]</scope>
    <source>
        <strain evidence="2 3">ALL</strain>
    </source>
</reference>
<dbReference type="AlphaFoldDB" id="A0A4U5PJW9"/>
<evidence type="ECO:0000313" key="2">
    <source>
        <dbReference type="EMBL" id="TKR96948.1"/>
    </source>
</evidence>
<name>A0A4U5PJW9_STECR</name>